<organism evidence="5 6">
    <name type="scientific">Pristionchus fissidentatus</name>
    <dbReference type="NCBI Taxonomy" id="1538716"/>
    <lineage>
        <taxon>Eukaryota</taxon>
        <taxon>Metazoa</taxon>
        <taxon>Ecdysozoa</taxon>
        <taxon>Nematoda</taxon>
        <taxon>Chromadorea</taxon>
        <taxon>Rhabditida</taxon>
        <taxon>Rhabditina</taxon>
        <taxon>Diplogasteromorpha</taxon>
        <taxon>Diplogasteroidea</taxon>
        <taxon>Neodiplogasteridae</taxon>
        <taxon>Pristionchus</taxon>
    </lineage>
</organism>
<keyword evidence="1" id="KW-1015">Disulfide bond</keyword>
<dbReference type="Pfam" id="PF00396">
    <property type="entry name" value="Granulin"/>
    <property type="match status" value="1"/>
</dbReference>
<evidence type="ECO:0000256" key="1">
    <source>
        <dbReference type="ARBA" id="ARBA00023157"/>
    </source>
</evidence>
<dbReference type="AlphaFoldDB" id="A0AAV5X093"/>
<comment type="caution">
    <text evidence="5">The sequence shown here is derived from an EMBL/GenBank/DDBJ whole genome shotgun (WGS) entry which is preliminary data.</text>
</comment>
<dbReference type="EMBL" id="BTSY01000001">
    <property type="protein sequence ID" value="GMT12233.1"/>
    <property type="molecule type" value="Genomic_DNA"/>
</dbReference>
<protein>
    <recommendedName>
        <fullName evidence="3">Granulins domain-containing protein</fullName>
    </recommendedName>
</protein>
<evidence type="ECO:0000313" key="6">
    <source>
        <dbReference type="Proteomes" id="UP001432322"/>
    </source>
</evidence>
<dbReference type="Gene3D" id="2.10.25.160">
    <property type="entry name" value="Granulin"/>
    <property type="match status" value="1"/>
</dbReference>
<keyword evidence="6" id="KW-1185">Reference proteome</keyword>
<feature type="domain" description="Granulins" evidence="3">
    <location>
        <begin position="34"/>
        <end position="85"/>
    </location>
</feature>
<evidence type="ECO:0000313" key="4">
    <source>
        <dbReference type="EMBL" id="GMT12233.1"/>
    </source>
</evidence>
<sequence>AASMRYPIRFLLSMLLLAAVVLSEYDSSIGANVCQDGDWQCDVDATCCVKQDGSTGCCPFTLGTCCPGDTCCPAGFKCGSETVDCQRIQ</sequence>
<gene>
    <name evidence="5" type="ORF">PFISCL1PPCAC_29209</name>
    <name evidence="4" type="ORF">PFISCL1PPCAC_3530</name>
</gene>
<dbReference type="EMBL" id="BTSY01000332">
    <property type="protein sequence ID" value="GMT37912.1"/>
    <property type="molecule type" value="Genomic_DNA"/>
</dbReference>
<name>A0AAV5X093_9BILA</name>
<evidence type="ECO:0000313" key="5">
    <source>
        <dbReference type="EMBL" id="GMT37912.1"/>
    </source>
</evidence>
<feature type="signal peptide" evidence="2">
    <location>
        <begin position="1"/>
        <end position="23"/>
    </location>
</feature>
<evidence type="ECO:0000256" key="2">
    <source>
        <dbReference type="SAM" id="SignalP"/>
    </source>
</evidence>
<accession>A0AAV5X093</accession>
<dbReference type="InterPro" id="IPR037277">
    <property type="entry name" value="Granulin_sf"/>
</dbReference>
<feature type="chain" id="PRO_5044714770" description="Granulins domain-containing protein" evidence="2">
    <location>
        <begin position="24"/>
        <end position="89"/>
    </location>
</feature>
<proteinExistence type="predicted"/>
<dbReference type="InterPro" id="IPR000118">
    <property type="entry name" value="Granulin"/>
</dbReference>
<evidence type="ECO:0000259" key="3">
    <source>
        <dbReference type="SMART" id="SM00277"/>
    </source>
</evidence>
<keyword evidence="2" id="KW-0732">Signal</keyword>
<feature type="non-terminal residue" evidence="5">
    <location>
        <position position="1"/>
    </location>
</feature>
<dbReference type="SMART" id="SM00277">
    <property type="entry name" value="GRAN"/>
    <property type="match status" value="1"/>
</dbReference>
<dbReference type="Proteomes" id="UP001432322">
    <property type="component" value="Unassembled WGS sequence"/>
</dbReference>
<reference evidence="5" key="1">
    <citation type="submission" date="2023-10" db="EMBL/GenBank/DDBJ databases">
        <title>Genome assembly of Pristionchus species.</title>
        <authorList>
            <person name="Yoshida K."/>
            <person name="Sommer R.J."/>
        </authorList>
    </citation>
    <scope>NUCLEOTIDE SEQUENCE</scope>
    <source>
        <strain evidence="5">RS5133</strain>
    </source>
</reference>